<gene>
    <name evidence="1" type="ORF">FHS48_003957</name>
</gene>
<protein>
    <submittedName>
        <fullName evidence="1">Proteic killer suppression protein</fullName>
    </submittedName>
</protein>
<sequence>MIFSVKSKLTEEVLQGKAPKGFPSDLVRPAQRKLAMLAAAVSLNALRQPPGNRLEALKGNREGQHSIRINDQWRICFRWVEGHAEDVEIVDYH</sequence>
<evidence type="ECO:0000313" key="1">
    <source>
        <dbReference type="EMBL" id="MBB6212501.1"/>
    </source>
</evidence>
<name>A0A7W9ZJ94_NOVIT</name>
<dbReference type="PANTHER" id="PTHR40266">
    <property type="entry name" value="TOXIN HIGB-1"/>
    <property type="match status" value="1"/>
</dbReference>
<dbReference type="InterPro" id="IPR007711">
    <property type="entry name" value="HigB-1"/>
</dbReference>
<dbReference type="EMBL" id="JACIIX010000031">
    <property type="protein sequence ID" value="MBB6212501.1"/>
    <property type="molecule type" value="Genomic_DNA"/>
</dbReference>
<proteinExistence type="predicted"/>
<accession>A0A7W9ZJ94</accession>
<reference evidence="1 2" key="1">
    <citation type="submission" date="2020-08" db="EMBL/GenBank/DDBJ databases">
        <title>Genomic Encyclopedia of Type Strains, Phase IV (KMG-IV): sequencing the most valuable type-strain genomes for metagenomic binning, comparative biology and taxonomic classification.</title>
        <authorList>
            <person name="Goeker M."/>
        </authorList>
    </citation>
    <scope>NUCLEOTIDE SEQUENCE [LARGE SCALE GENOMIC DNA]</scope>
    <source>
        <strain evidence="1 2">DSM 11590</strain>
    </source>
</reference>
<dbReference type="Proteomes" id="UP000544872">
    <property type="component" value="Unassembled WGS sequence"/>
</dbReference>
<dbReference type="SUPFAM" id="SSF143011">
    <property type="entry name" value="RelE-like"/>
    <property type="match status" value="1"/>
</dbReference>
<dbReference type="AlphaFoldDB" id="A0A7W9ZJ94"/>
<dbReference type="InterPro" id="IPR035093">
    <property type="entry name" value="RelE/ParE_toxin_dom_sf"/>
</dbReference>
<evidence type="ECO:0000313" key="2">
    <source>
        <dbReference type="Proteomes" id="UP000544872"/>
    </source>
</evidence>
<dbReference type="Gene3D" id="3.30.2310.20">
    <property type="entry name" value="RelE-like"/>
    <property type="match status" value="1"/>
</dbReference>
<dbReference type="RefSeq" id="WP_184266648.1">
    <property type="nucleotide sequence ID" value="NZ_JACIIX010000031.1"/>
</dbReference>
<comment type="caution">
    <text evidence="1">The sequence shown here is derived from an EMBL/GenBank/DDBJ whole genome shotgun (WGS) entry which is preliminary data.</text>
</comment>
<organism evidence="1 2">
    <name type="scientific">Novispirillum itersonii</name>
    <name type="common">Aquaspirillum itersonii</name>
    <dbReference type="NCBI Taxonomy" id="189"/>
    <lineage>
        <taxon>Bacteria</taxon>
        <taxon>Pseudomonadati</taxon>
        <taxon>Pseudomonadota</taxon>
        <taxon>Alphaproteobacteria</taxon>
        <taxon>Rhodospirillales</taxon>
        <taxon>Novispirillaceae</taxon>
        <taxon>Novispirillum</taxon>
    </lineage>
</organism>
<keyword evidence="2" id="KW-1185">Reference proteome</keyword>
<dbReference type="Pfam" id="PF05015">
    <property type="entry name" value="HigB-like_toxin"/>
    <property type="match status" value="1"/>
</dbReference>
<dbReference type="PANTHER" id="PTHR40266:SF2">
    <property type="entry name" value="TOXIN HIGB-1"/>
    <property type="match status" value="1"/>
</dbReference>